<evidence type="ECO:0000256" key="10">
    <source>
        <dbReference type="ARBA" id="ARBA00048679"/>
    </source>
</evidence>
<dbReference type="NCBIfam" id="TIGR03724">
    <property type="entry name" value="arch_bud32"/>
    <property type="match status" value="1"/>
</dbReference>
<dbReference type="EC" id="2.7.11.1" evidence="2"/>
<organism evidence="12 13">
    <name type="scientific">Tetranychus urticae</name>
    <name type="common">Two-spotted spider mite</name>
    <dbReference type="NCBI Taxonomy" id="32264"/>
    <lineage>
        <taxon>Eukaryota</taxon>
        <taxon>Metazoa</taxon>
        <taxon>Ecdysozoa</taxon>
        <taxon>Arthropoda</taxon>
        <taxon>Chelicerata</taxon>
        <taxon>Arachnida</taxon>
        <taxon>Acari</taxon>
        <taxon>Acariformes</taxon>
        <taxon>Trombidiformes</taxon>
        <taxon>Prostigmata</taxon>
        <taxon>Eleutherengona</taxon>
        <taxon>Raphignathae</taxon>
        <taxon>Tetranychoidea</taxon>
        <taxon>Tetranychidae</taxon>
        <taxon>Tetranychus</taxon>
    </lineage>
</organism>
<dbReference type="PANTHER" id="PTHR12209">
    <property type="entry name" value="NON-SPECIFIC SERINE/THREONINE PROTEIN KINASE"/>
    <property type="match status" value="1"/>
</dbReference>
<evidence type="ECO:0000256" key="3">
    <source>
        <dbReference type="ARBA" id="ARBA00022527"/>
    </source>
</evidence>
<dbReference type="SUPFAM" id="SSF56112">
    <property type="entry name" value="Protein kinase-like (PK-like)"/>
    <property type="match status" value="1"/>
</dbReference>
<dbReference type="Proteomes" id="UP000015104">
    <property type="component" value="Unassembled WGS sequence"/>
</dbReference>
<evidence type="ECO:0000256" key="7">
    <source>
        <dbReference type="ARBA" id="ARBA00022777"/>
    </source>
</evidence>
<dbReference type="GO" id="GO:0005524">
    <property type="term" value="F:ATP binding"/>
    <property type="evidence" value="ECO:0007669"/>
    <property type="project" value="UniProtKB-KW"/>
</dbReference>
<comment type="similarity">
    <text evidence="1">Belongs to the protein kinase superfamily. BUD32 family.</text>
</comment>
<gene>
    <name evidence="12" type="primary">107364108</name>
</gene>
<dbReference type="OMA" id="HKLYMEY"/>
<dbReference type="InterPro" id="IPR008266">
    <property type="entry name" value="Tyr_kinase_AS"/>
</dbReference>
<evidence type="ECO:0000256" key="1">
    <source>
        <dbReference type="ARBA" id="ARBA00010630"/>
    </source>
</evidence>
<dbReference type="PROSITE" id="PS50011">
    <property type="entry name" value="PROTEIN_KINASE_DOM"/>
    <property type="match status" value="1"/>
</dbReference>
<reference evidence="12" key="2">
    <citation type="submission" date="2015-06" db="UniProtKB">
        <authorList>
            <consortium name="EnsemblMetazoa"/>
        </authorList>
    </citation>
    <scope>IDENTIFICATION</scope>
</reference>
<comment type="catalytic activity">
    <reaction evidence="10">
        <text>L-seryl-[protein] + ATP = O-phospho-L-seryl-[protein] + ADP + H(+)</text>
        <dbReference type="Rhea" id="RHEA:17989"/>
        <dbReference type="Rhea" id="RHEA-COMP:9863"/>
        <dbReference type="Rhea" id="RHEA-COMP:11604"/>
        <dbReference type="ChEBI" id="CHEBI:15378"/>
        <dbReference type="ChEBI" id="CHEBI:29999"/>
        <dbReference type="ChEBI" id="CHEBI:30616"/>
        <dbReference type="ChEBI" id="CHEBI:83421"/>
        <dbReference type="ChEBI" id="CHEBI:456216"/>
        <dbReference type="EC" id="2.7.11.1"/>
    </reaction>
</comment>
<dbReference type="PROSITE" id="PS00109">
    <property type="entry name" value="PROTEIN_KINASE_TYR"/>
    <property type="match status" value="1"/>
</dbReference>
<evidence type="ECO:0000313" key="12">
    <source>
        <dbReference type="EnsemblMetazoa" id="tetur11g03270.1"/>
    </source>
</evidence>
<evidence type="ECO:0000256" key="8">
    <source>
        <dbReference type="ARBA" id="ARBA00022840"/>
    </source>
</evidence>
<dbReference type="GO" id="GO:0000408">
    <property type="term" value="C:EKC/KEOPS complex"/>
    <property type="evidence" value="ECO:0007669"/>
    <property type="project" value="TreeGrafter"/>
</dbReference>
<keyword evidence="7" id="KW-0418">Kinase</keyword>
<reference evidence="13" key="1">
    <citation type="submission" date="2011-08" db="EMBL/GenBank/DDBJ databases">
        <authorList>
            <person name="Rombauts S."/>
        </authorList>
    </citation>
    <scope>NUCLEOTIDE SEQUENCE</scope>
    <source>
        <strain evidence="13">London</strain>
    </source>
</reference>
<keyword evidence="13" id="KW-1185">Reference proteome</keyword>
<dbReference type="PANTHER" id="PTHR12209:SF0">
    <property type="entry name" value="EKC_KEOPS COMPLEX SUBUNIT TP53RK"/>
    <property type="match status" value="1"/>
</dbReference>
<dbReference type="STRING" id="32264.T1KH66"/>
<dbReference type="InterPro" id="IPR011009">
    <property type="entry name" value="Kinase-like_dom_sf"/>
</dbReference>
<dbReference type="GO" id="GO:0004674">
    <property type="term" value="F:protein serine/threonine kinase activity"/>
    <property type="evidence" value="ECO:0007669"/>
    <property type="project" value="UniProtKB-KW"/>
</dbReference>
<dbReference type="HOGENOM" id="CLU_063953_1_1_1"/>
<evidence type="ECO:0000256" key="2">
    <source>
        <dbReference type="ARBA" id="ARBA00012513"/>
    </source>
</evidence>
<keyword evidence="8" id="KW-0067">ATP-binding</keyword>
<feature type="domain" description="Protein kinase" evidence="11">
    <location>
        <begin position="1"/>
        <end position="218"/>
    </location>
</feature>
<dbReference type="InterPro" id="IPR022495">
    <property type="entry name" value="Bud32"/>
</dbReference>
<dbReference type="OrthoDB" id="3399at2759"/>
<dbReference type="GO" id="GO:0070525">
    <property type="term" value="P:tRNA threonylcarbamoyladenosine metabolic process"/>
    <property type="evidence" value="ECO:0007669"/>
    <property type="project" value="TreeGrafter"/>
</dbReference>
<protein>
    <recommendedName>
        <fullName evidence="2">non-specific serine/threonine protein kinase</fullName>
        <ecNumber evidence="2">2.7.11.1</ecNumber>
    </recommendedName>
</protein>
<dbReference type="GO" id="GO:0005829">
    <property type="term" value="C:cytosol"/>
    <property type="evidence" value="ECO:0007669"/>
    <property type="project" value="TreeGrafter"/>
</dbReference>
<comment type="catalytic activity">
    <reaction evidence="9">
        <text>L-threonyl-[protein] + ATP = O-phospho-L-threonyl-[protein] + ADP + H(+)</text>
        <dbReference type="Rhea" id="RHEA:46608"/>
        <dbReference type="Rhea" id="RHEA-COMP:11060"/>
        <dbReference type="Rhea" id="RHEA-COMP:11605"/>
        <dbReference type="ChEBI" id="CHEBI:15378"/>
        <dbReference type="ChEBI" id="CHEBI:30013"/>
        <dbReference type="ChEBI" id="CHEBI:30616"/>
        <dbReference type="ChEBI" id="CHEBI:61977"/>
        <dbReference type="ChEBI" id="CHEBI:456216"/>
        <dbReference type="EC" id="2.7.11.1"/>
    </reaction>
</comment>
<dbReference type="GO" id="GO:0008033">
    <property type="term" value="P:tRNA processing"/>
    <property type="evidence" value="ECO:0007669"/>
    <property type="project" value="UniProtKB-KW"/>
</dbReference>
<evidence type="ECO:0000256" key="9">
    <source>
        <dbReference type="ARBA" id="ARBA00047899"/>
    </source>
</evidence>
<dbReference type="EMBL" id="CAEY01000073">
    <property type="status" value="NOT_ANNOTATED_CDS"/>
    <property type="molecule type" value="Genomic_DNA"/>
</dbReference>
<dbReference type="eggNOG" id="KOG3087">
    <property type="taxonomic scope" value="Eukaryota"/>
</dbReference>
<dbReference type="Gene3D" id="1.10.510.10">
    <property type="entry name" value="Transferase(Phosphotransferase) domain 1"/>
    <property type="match status" value="1"/>
</dbReference>
<keyword evidence="3" id="KW-0723">Serine/threonine-protein kinase</keyword>
<dbReference type="Pfam" id="PF00069">
    <property type="entry name" value="Pkinase"/>
    <property type="match status" value="1"/>
</dbReference>
<evidence type="ECO:0000259" key="11">
    <source>
        <dbReference type="PROSITE" id="PS50011"/>
    </source>
</evidence>
<keyword evidence="6" id="KW-0547">Nucleotide-binding</keyword>
<evidence type="ECO:0000256" key="5">
    <source>
        <dbReference type="ARBA" id="ARBA00022694"/>
    </source>
</evidence>
<evidence type="ECO:0000313" key="13">
    <source>
        <dbReference type="Proteomes" id="UP000015104"/>
    </source>
</evidence>
<dbReference type="InterPro" id="IPR000719">
    <property type="entry name" value="Prot_kinase_dom"/>
</dbReference>
<evidence type="ECO:0000256" key="6">
    <source>
        <dbReference type="ARBA" id="ARBA00022741"/>
    </source>
</evidence>
<evidence type="ECO:0000256" key="4">
    <source>
        <dbReference type="ARBA" id="ARBA00022679"/>
    </source>
</evidence>
<proteinExistence type="inferred from homology"/>
<keyword evidence="4" id="KW-0808">Transferase</keyword>
<keyword evidence="5" id="KW-0819">tRNA processing</keyword>
<dbReference type="AlphaFoldDB" id="T1KH66"/>
<dbReference type="KEGG" id="tut:107364108"/>
<accession>T1KH66</accession>
<dbReference type="EnsemblMetazoa" id="tetur11g03270.1">
    <property type="protein sequence ID" value="tetur11g03270.1"/>
    <property type="gene ID" value="tetur11g03270"/>
</dbReference>
<dbReference type="GO" id="GO:0005634">
    <property type="term" value="C:nucleus"/>
    <property type="evidence" value="ECO:0007669"/>
    <property type="project" value="TreeGrafter"/>
</dbReference>
<dbReference type="Gene3D" id="3.30.200.20">
    <property type="entry name" value="Phosphorylase Kinase, domain 1"/>
    <property type="match status" value="1"/>
</dbReference>
<name>T1KH66_TETUR</name>
<sequence length="218" mass="24569">MAAELVQQGAEARIYFLDYVGFPAVRKERFIKTYRHPQLDERLTKSRVRAEVKAIHCLKTKSALLSKSMPTILGVSNNDIIMTRIENASTFQENILSEITKSNDRVEQLFDQVGVVISEIHKSGLIHGDLTTSNFMIKDDGTIVPIDFGLSSFSSSIEDQAVDLYVLERSLLTLGFDTSHFFAILLARYEKEMGKPGLSIIKKLDEVRARGRKRDMVG</sequence>